<evidence type="ECO:0000256" key="6">
    <source>
        <dbReference type="ARBA" id="ARBA00057965"/>
    </source>
</evidence>
<dbReference type="PANTHER" id="PTHR48043">
    <property type="entry name" value="EG:EG0003.4 PROTEIN-RELATED"/>
    <property type="match status" value="1"/>
</dbReference>
<dbReference type="EC" id="2.4.1.-" evidence="7"/>
<keyword evidence="4 7" id="KW-0808">Transferase</keyword>
<accession>Q5EFK1</accession>
<dbReference type="CDD" id="cd03784">
    <property type="entry name" value="GT1_Gtf-like"/>
    <property type="match status" value="1"/>
</dbReference>
<dbReference type="RefSeq" id="YP_717663.1">
    <property type="nucleotide sequence ID" value="NC_008293.1"/>
</dbReference>
<keyword evidence="3 7" id="KW-0328">Glycosyltransferase</keyword>
<dbReference type="GO" id="GO:0008194">
    <property type="term" value="F:UDP-glycosyltransferase activity"/>
    <property type="evidence" value="ECO:0007669"/>
    <property type="project" value="InterPro"/>
</dbReference>
<comment type="similarity">
    <text evidence="1 7 8">Belongs to the UDP-glycosyltransferase family.</text>
</comment>
<evidence type="ECO:0000256" key="3">
    <source>
        <dbReference type="ARBA" id="ARBA00022676"/>
    </source>
</evidence>
<dbReference type="InterPro" id="IPR035595">
    <property type="entry name" value="UDP_glycos_trans_CS"/>
</dbReference>
<sequence length="532" mass="60327">MILYNVSILLLALPLMLLSTTPTSVRSARILCVFPTPAYSHHSVFKAYVHLLASKGHQIVVVKSIDRITYADQQEYNITEINASLGDSAYMQLIKSSPVLKKRGVVADSSTVTATNYKTLLYMMRDQFNTPEVKHFIATRHQQHFDLIVTEAFLDYSLVFAHLFSGGIAGDVPVIQISSGYGVPENFETTGAVSRHPVFYPNMWRSKFGTMSTWQMINEIYTELRLQNEFNLLAEEQTKMLRLQFGVDTPNVYELRSKVKLLFVNVHPLFDNNRPVPPNVQYLGQLHLKAPKQKLAKRKINAGVEKFLNSSTQGAVYVSFGSGVLTADIDDEFVHMLVDTFRSLPYNVLWKYEGDYNVDDLPANVYVQKWYDQMEVLKHKNIKAFVTQGGVQSVDEAIDTLVPMVGVPMMGDQAYNTYKLAELGVGTVVDTETVSASQLTQAIKNAVESPMIRKNLRDLRHLMRHRAMSVEHTAVWYTERVIEQKNFSKSLYMNTKAANTSLSDYVMSYIFVPLLCASIMSHFQHLIRLSFV</sequence>
<organism evidence="9 10">
    <name type="scientific">Clanis bilineata nucleopolyhedrovirus</name>
    <dbReference type="NCBI Taxonomy" id="1307957"/>
    <lineage>
        <taxon>Viruses</taxon>
        <taxon>Viruses incertae sedis</taxon>
        <taxon>Naldaviricetes</taxon>
        <taxon>Lefavirales</taxon>
        <taxon>Baculoviridae</taxon>
        <taxon>Alphabaculovirus</taxon>
        <taxon>Alphabaculovirus clabilineatae</taxon>
    </lineage>
</organism>
<evidence type="ECO:0000256" key="2">
    <source>
        <dbReference type="ARBA" id="ARBA00013904"/>
    </source>
</evidence>
<reference evidence="9 10" key="1">
    <citation type="journal article" date="2009" name="BMC Genomics">
        <title>Genomic sequence, organization and characteristics of a new nucleopolyhedrovirus isolated from Clanis bilineata larva.</title>
        <authorList>
            <person name="Zhu S.Y."/>
            <person name="Yi J.P."/>
            <person name="Shen W.D."/>
            <person name="Wang L.Q."/>
            <person name="He H.G."/>
            <person name="Wang Y."/>
            <person name="Li B."/>
            <person name="Wang W.B."/>
        </authorList>
    </citation>
    <scope>NUCLEOTIDE SEQUENCE [LARGE SCALE GENOMIC DNA]</scope>
    <source>
        <strain evidence="9">DZ1</strain>
    </source>
</reference>
<dbReference type="KEGG" id="vg:5141940"/>
<dbReference type="InterPro" id="IPR050271">
    <property type="entry name" value="UDP-glycosyltransferase"/>
</dbReference>
<evidence type="ECO:0000313" key="9">
    <source>
        <dbReference type="EMBL" id="AAW81054.2"/>
    </source>
</evidence>
<dbReference type="OrthoDB" id="5462at10239"/>
<evidence type="ECO:0000313" key="10">
    <source>
        <dbReference type="Proteomes" id="UP000214353"/>
    </source>
</evidence>
<dbReference type="PANTHER" id="PTHR48043:SF159">
    <property type="entry name" value="EG:EG0003.4 PROTEIN-RELATED"/>
    <property type="match status" value="1"/>
</dbReference>
<dbReference type="SUPFAM" id="SSF53756">
    <property type="entry name" value="UDP-Glycosyltransferase/glycogen phosphorylase"/>
    <property type="match status" value="1"/>
</dbReference>
<evidence type="ECO:0000256" key="8">
    <source>
        <dbReference type="RuleBase" id="RU003718"/>
    </source>
</evidence>
<evidence type="ECO:0000256" key="7">
    <source>
        <dbReference type="PIRNR" id="PIRNR000476"/>
    </source>
</evidence>
<proteinExistence type="inferred from homology"/>
<dbReference type="CAZy" id="GT1">
    <property type="family name" value="Glycosyltransferase Family 1"/>
</dbReference>
<protein>
    <recommendedName>
        <fullName evidence="2 7">Ecdysteroid UDP-glucosyltransferase</fullName>
        <ecNumber evidence="7">2.4.1.-</ecNumber>
    </recommendedName>
</protein>
<keyword evidence="10" id="KW-1185">Reference proteome</keyword>
<evidence type="ECO:0000256" key="5">
    <source>
        <dbReference type="ARBA" id="ARBA00022729"/>
    </source>
</evidence>
<comment type="function">
    <text evidence="6">Catalyzes the transfer of glucose from UDP-glucose to ecdysteroids which are insect molting hormones. Expression of egt interferes with normal insect development and block molting.</text>
</comment>
<dbReference type="FunFam" id="3.40.50.2000:FF:000050">
    <property type="entry name" value="UDP-glucuronosyltransferase"/>
    <property type="match status" value="1"/>
</dbReference>
<dbReference type="Proteomes" id="UP000214353">
    <property type="component" value="Segment"/>
</dbReference>
<dbReference type="Pfam" id="PF00201">
    <property type="entry name" value="UDPGT"/>
    <property type="match status" value="1"/>
</dbReference>
<evidence type="ECO:0000256" key="4">
    <source>
        <dbReference type="ARBA" id="ARBA00022679"/>
    </source>
</evidence>
<dbReference type="PIRSF" id="PIRSF000476">
    <property type="entry name" value="Ecdystd_UDP_glucosyltfrase"/>
    <property type="match status" value="1"/>
</dbReference>
<dbReference type="PROSITE" id="PS00375">
    <property type="entry name" value="UDPGT"/>
    <property type="match status" value="1"/>
</dbReference>
<dbReference type="EMBL" id="DQ504428">
    <property type="protein sequence ID" value="AAW81054.2"/>
    <property type="molecule type" value="Genomic_DNA"/>
</dbReference>
<keyword evidence="5" id="KW-0732">Signal</keyword>
<dbReference type="InterPro" id="IPR002213">
    <property type="entry name" value="UDP_glucos_trans"/>
</dbReference>
<dbReference type="InterPro" id="IPR016224">
    <property type="entry name" value="Ecdysteroid_UDP-Glc_Trfase"/>
</dbReference>
<name>Q5EFK1_9ABAC</name>
<dbReference type="Gene3D" id="3.40.50.2000">
    <property type="entry name" value="Glycogen Phosphorylase B"/>
    <property type="match status" value="1"/>
</dbReference>
<dbReference type="GeneID" id="5141940"/>
<evidence type="ECO:0000256" key="1">
    <source>
        <dbReference type="ARBA" id="ARBA00009995"/>
    </source>
</evidence>